<evidence type="ECO:0000313" key="2">
    <source>
        <dbReference type="Proteomes" id="UP000886523"/>
    </source>
</evidence>
<accession>A0A9P6DI59</accession>
<comment type="caution">
    <text evidence="1">The sequence shown here is derived from an EMBL/GenBank/DDBJ whole genome shotgun (WGS) entry which is preliminary data.</text>
</comment>
<gene>
    <name evidence="1" type="ORF">BS47DRAFT_1368904</name>
</gene>
<reference evidence="1" key="1">
    <citation type="journal article" date="2020" name="Nat. Commun.">
        <title>Large-scale genome sequencing of mycorrhizal fungi provides insights into the early evolution of symbiotic traits.</title>
        <authorList>
            <person name="Miyauchi S."/>
            <person name="Kiss E."/>
            <person name="Kuo A."/>
            <person name="Drula E."/>
            <person name="Kohler A."/>
            <person name="Sanchez-Garcia M."/>
            <person name="Morin E."/>
            <person name="Andreopoulos B."/>
            <person name="Barry K.W."/>
            <person name="Bonito G."/>
            <person name="Buee M."/>
            <person name="Carver A."/>
            <person name="Chen C."/>
            <person name="Cichocki N."/>
            <person name="Clum A."/>
            <person name="Culley D."/>
            <person name="Crous P.W."/>
            <person name="Fauchery L."/>
            <person name="Girlanda M."/>
            <person name="Hayes R.D."/>
            <person name="Keri Z."/>
            <person name="LaButti K."/>
            <person name="Lipzen A."/>
            <person name="Lombard V."/>
            <person name="Magnuson J."/>
            <person name="Maillard F."/>
            <person name="Murat C."/>
            <person name="Nolan M."/>
            <person name="Ohm R.A."/>
            <person name="Pangilinan J."/>
            <person name="Pereira M.F."/>
            <person name="Perotto S."/>
            <person name="Peter M."/>
            <person name="Pfister S."/>
            <person name="Riley R."/>
            <person name="Sitrit Y."/>
            <person name="Stielow J.B."/>
            <person name="Szollosi G."/>
            <person name="Zifcakova L."/>
            <person name="Stursova M."/>
            <person name="Spatafora J.W."/>
            <person name="Tedersoo L."/>
            <person name="Vaario L.M."/>
            <person name="Yamada A."/>
            <person name="Yan M."/>
            <person name="Wang P."/>
            <person name="Xu J."/>
            <person name="Bruns T."/>
            <person name="Baldrian P."/>
            <person name="Vilgalys R."/>
            <person name="Dunand C."/>
            <person name="Henrissat B."/>
            <person name="Grigoriev I.V."/>
            <person name="Hibbett D."/>
            <person name="Nagy L.G."/>
            <person name="Martin F.M."/>
        </authorList>
    </citation>
    <scope>NUCLEOTIDE SEQUENCE</scope>
    <source>
        <strain evidence="1">UP504</strain>
    </source>
</reference>
<keyword evidence="2" id="KW-1185">Reference proteome</keyword>
<name>A0A9P6DI59_9AGAM</name>
<evidence type="ECO:0000313" key="1">
    <source>
        <dbReference type="EMBL" id="KAF9504277.1"/>
    </source>
</evidence>
<dbReference type="EMBL" id="MU129243">
    <property type="protein sequence ID" value="KAF9504277.1"/>
    <property type="molecule type" value="Genomic_DNA"/>
</dbReference>
<dbReference type="AlphaFoldDB" id="A0A9P6DI59"/>
<proteinExistence type="predicted"/>
<organism evidence="1 2">
    <name type="scientific">Hydnum rufescens UP504</name>
    <dbReference type="NCBI Taxonomy" id="1448309"/>
    <lineage>
        <taxon>Eukaryota</taxon>
        <taxon>Fungi</taxon>
        <taxon>Dikarya</taxon>
        <taxon>Basidiomycota</taxon>
        <taxon>Agaricomycotina</taxon>
        <taxon>Agaricomycetes</taxon>
        <taxon>Cantharellales</taxon>
        <taxon>Hydnaceae</taxon>
        <taxon>Hydnum</taxon>
    </lineage>
</organism>
<dbReference type="Proteomes" id="UP000886523">
    <property type="component" value="Unassembled WGS sequence"/>
</dbReference>
<sequence length="119" mass="13180">MSRGDVAHQMALSQSKINSEGQVLCQIGVHLMYLMVSDLTSSTAAHGQNLINFNSKELRAWQKGAAENLVKFCKDQDEATHTKEMKDQITAIGLQDYALVINCSENEVVANLLHLLARH</sequence>
<protein>
    <submittedName>
        <fullName evidence="1">Uncharacterized protein</fullName>
    </submittedName>
</protein>